<keyword evidence="2" id="KW-1185">Reference proteome</keyword>
<organism evidence="1 2">
    <name type="scientific">Paralvinella palmiformis</name>
    <dbReference type="NCBI Taxonomy" id="53620"/>
    <lineage>
        <taxon>Eukaryota</taxon>
        <taxon>Metazoa</taxon>
        <taxon>Spiralia</taxon>
        <taxon>Lophotrochozoa</taxon>
        <taxon>Annelida</taxon>
        <taxon>Polychaeta</taxon>
        <taxon>Sedentaria</taxon>
        <taxon>Canalipalpata</taxon>
        <taxon>Terebellida</taxon>
        <taxon>Terebelliformia</taxon>
        <taxon>Alvinellidae</taxon>
        <taxon>Paralvinella</taxon>
    </lineage>
</organism>
<gene>
    <name evidence="1" type="ORF">LSH36_900g00026</name>
</gene>
<reference evidence="1" key="1">
    <citation type="journal article" date="2023" name="Mol. Biol. Evol.">
        <title>Third-Generation Sequencing Reveals the Adaptive Role of the Epigenome in Three Deep-Sea Polychaetes.</title>
        <authorList>
            <person name="Perez M."/>
            <person name="Aroh O."/>
            <person name="Sun Y."/>
            <person name="Lan Y."/>
            <person name="Juniper S.K."/>
            <person name="Young C.R."/>
            <person name="Angers B."/>
            <person name="Qian P.Y."/>
        </authorList>
    </citation>
    <scope>NUCLEOTIDE SEQUENCE</scope>
    <source>
        <strain evidence="1">P08H-3</strain>
    </source>
</reference>
<dbReference type="Proteomes" id="UP001208570">
    <property type="component" value="Unassembled WGS sequence"/>
</dbReference>
<proteinExistence type="predicted"/>
<comment type="caution">
    <text evidence="1">The sequence shown here is derived from an EMBL/GenBank/DDBJ whole genome shotgun (WGS) entry which is preliminary data.</text>
</comment>
<evidence type="ECO:0000313" key="1">
    <source>
        <dbReference type="EMBL" id="KAK2142899.1"/>
    </source>
</evidence>
<evidence type="ECO:0000313" key="2">
    <source>
        <dbReference type="Proteomes" id="UP001208570"/>
    </source>
</evidence>
<feature type="non-terminal residue" evidence="1">
    <location>
        <position position="1"/>
    </location>
</feature>
<sequence>RRRPILTAAKSLHVPYREVKWGNIYISPDLTITERDKENKMQEEIMERWDAGEKNLFISESQILIRPHTDVSTLHNEAK</sequence>
<dbReference type="EMBL" id="JAODUP010000900">
    <property type="protein sequence ID" value="KAK2142899.1"/>
    <property type="molecule type" value="Genomic_DNA"/>
</dbReference>
<name>A0AAD9MTY1_9ANNE</name>
<accession>A0AAD9MTY1</accession>
<protein>
    <submittedName>
        <fullName evidence="1">Uncharacterized protein</fullName>
    </submittedName>
</protein>
<dbReference type="AlphaFoldDB" id="A0AAD9MTY1"/>